<proteinExistence type="predicted"/>
<comment type="caution">
    <text evidence="2">The sequence shown here is derived from an EMBL/GenBank/DDBJ whole genome shotgun (WGS) entry which is preliminary data.</text>
</comment>
<evidence type="ECO:0000313" key="2">
    <source>
        <dbReference type="EMBL" id="GGH87452.1"/>
    </source>
</evidence>
<dbReference type="InterPro" id="IPR032676">
    <property type="entry name" value="YkuD_2"/>
</dbReference>
<name>A0ABQ2AAW1_9BACT</name>
<dbReference type="EMBL" id="BMGY01000025">
    <property type="protein sequence ID" value="GGH87452.1"/>
    <property type="molecule type" value="Genomic_DNA"/>
</dbReference>
<evidence type="ECO:0000256" key="1">
    <source>
        <dbReference type="SAM" id="SignalP"/>
    </source>
</evidence>
<dbReference type="PROSITE" id="PS51257">
    <property type="entry name" value="PROKAR_LIPOPROTEIN"/>
    <property type="match status" value="1"/>
</dbReference>
<keyword evidence="3" id="KW-1185">Reference proteome</keyword>
<dbReference type="Proteomes" id="UP000637774">
    <property type="component" value="Unassembled WGS sequence"/>
</dbReference>
<feature type="chain" id="PRO_5045040618" evidence="1">
    <location>
        <begin position="24"/>
        <end position="203"/>
    </location>
</feature>
<reference evidence="3" key="1">
    <citation type="journal article" date="2019" name="Int. J. Syst. Evol. Microbiol.">
        <title>The Global Catalogue of Microorganisms (GCM) 10K type strain sequencing project: providing services to taxonomists for standard genome sequencing and annotation.</title>
        <authorList>
            <consortium name="The Broad Institute Genomics Platform"/>
            <consortium name="The Broad Institute Genome Sequencing Center for Infectious Disease"/>
            <person name="Wu L."/>
            <person name="Ma J."/>
        </authorList>
    </citation>
    <scope>NUCLEOTIDE SEQUENCE [LARGE SCALE GENOMIC DNA]</scope>
    <source>
        <strain evidence="3">CGMCC 1.14966</strain>
    </source>
</reference>
<dbReference type="Pfam" id="PF13645">
    <property type="entry name" value="YkuD_2"/>
    <property type="match status" value="1"/>
</dbReference>
<protein>
    <submittedName>
        <fullName evidence="2">Uncharacterized protein</fullName>
    </submittedName>
</protein>
<organism evidence="2 3">
    <name type="scientific">Hymenobacter frigidus</name>
    <dbReference type="NCBI Taxonomy" id="1524095"/>
    <lineage>
        <taxon>Bacteria</taxon>
        <taxon>Pseudomonadati</taxon>
        <taxon>Bacteroidota</taxon>
        <taxon>Cytophagia</taxon>
        <taxon>Cytophagales</taxon>
        <taxon>Hymenobacteraceae</taxon>
        <taxon>Hymenobacter</taxon>
    </lineage>
</organism>
<keyword evidence="1" id="KW-0732">Signal</keyword>
<feature type="signal peptide" evidence="1">
    <location>
        <begin position="1"/>
        <end position="23"/>
    </location>
</feature>
<dbReference type="RefSeq" id="WP_188562554.1">
    <property type="nucleotide sequence ID" value="NZ_BMGY01000025.1"/>
</dbReference>
<sequence length="203" mass="22719">MIFRFTLLRNLLLLLLTAIGAFGGASCRGNKEPDGAPPVARYVNELRRDVQREGKRYNPGVACYVDLTRPDNRYRFFVLDLTRGTILVQGVCLNGVTDAQGRVRYSNEVNSRCSSRGLARIGERYVGGFGRVFRLYGLDAGTRNLRRRAVVLHAWAGVPTGPTTGHPIQSEGCPTRCLSSPISTTTSTWRRWMRATWRKPRSS</sequence>
<accession>A0ABQ2AAW1</accession>
<dbReference type="PANTHER" id="PTHR38477">
    <property type="entry name" value="HYPOTHETICAL EXPORTED PROTEIN"/>
    <property type="match status" value="1"/>
</dbReference>
<dbReference type="PANTHER" id="PTHR38477:SF1">
    <property type="entry name" value="MUREIN L,D-TRANSPEPTIDASE CATALYTIC DOMAIN FAMILY PROTEIN"/>
    <property type="match status" value="1"/>
</dbReference>
<gene>
    <name evidence="2" type="ORF">GCM10011495_26390</name>
</gene>
<evidence type="ECO:0000313" key="3">
    <source>
        <dbReference type="Proteomes" id="UP000637774"/>
    </source>
</evidence>